<feature type="region of interest" description="Disordered" evidence="1">
    <location>
        <begin position="28"/>
        <end position="121"/>
    </location>
</feature>
<reference evidence="2" key="1">
    <citation type="submission" date="2020-03" db="EMBL/GenBank/DDBJ databases">
        <authorList>
            <person name="Weist P."/>
        </authorList>
    </citation>
    <scope>NUCLEOTIDE SEQUENCE</scope>
</reference>
<name>A0A9N7YYY5_PLEPL</name>
<keyword evidence="3" id="KW-1185">Reference proteome</keyword>
<gene>
    <name evidence="2" type="ORF">PLEPLA_LOCUS30569</name>
</gene>
<organism evidence="2 3">
    <name type="scientific">Pleuronectes platessa</name>
    <name type="common">European plaice</name>
    <dbReference type="NCBI Taxonomy" id="8262"/>
    <lineage>
        <taxon>Eukaryota</taxon>
        <taxon>Metazoa</taxon>
        <taxon>Chordata</taxon>
        <taxon>Craniata</taxon>
        <taxon>Vertebrata</taxon>
        <taxon>Euteleostomi</taxon>
        <taxon>Actinopterygii</taxon>
        <taxon>Neopterygii</taxon>
        <taxon>Teleostei</taxon>
        <taxon>Neoteleostei</taxon>
        <taxon>Acanthomorphata</taxon>
        <taxon>Carangaria</taxon>
        <taxon>Pleuronectiformes</taxon>
        <taxon>Pleuronectoidei</taxon>
        <taxon>Pleuronectidae</taxon>
        <taxon>Pleuronectes</taxon>
    </lineage>
</organism>
<evidence type="ECO:0000256" key="1">
    <source>
        <dbReference type="SAM" id="MobiDB-lite"/>
    </source>
</evidence>
<accession>A0A9N7YYY5</accession>
<evidence type="ECO:0000313" key="2">
    <source>
        <dbReference type="EMBL" id="CAB1442850.1"/>
    </source>
</evidence>
<evidence type="ECO:0000313" key="3">
    <source>
        <dbReference type="Proteomes" id="UP001153269"/>
    </source>
</evidence>
<feature type="compositionally biased region" description="Basic and acidic residues" evidence="1">
    <location>
        <begin position="96"/>
        <end position="121"/>
    </location>
</feature>
<dbReference type="Proteomes" id="UP001153269">
    <property type="component" value="Unassembled WGS sequence"/>
</dbReference>
<protein>
    <submittedName>
        <fullName evidence="2">Uncharacterized protein</fullName>
    </submittedName>
</protein>
<dbReference type="EMBL" id="CADEAL010002935">
    <property type="protein sequence ID" value="CAB1442850.1"/>
    <property type="molecule type" value="Genomic_DNA"/>
</dbReference>
<sequence>MSHVRVSDGSTWLQKLCVQDASSCLRVEDDRTASHSSVQLSETTRETTFSKVQNNPRAAQESFREEKRKQSGWFLPSEPLHPARLPHSLRAAACAERLRDEEREKRAAARERGSQREEREG</sequence>
<proteinExistence type="predicted"/>
<comment type="caution">
    <text evidence="2">The sequence shown here is derived from an EMBL/GenBank/DDBJ whole genome shotgun (WGS) entry which is preliminary data.</text>
</comment>
<dbReference type="AlphaFoldDB" id="A0A9N7YYY5"/>
<feature type="compositionally biased region" description="Polar residues" evidence="1">
    <location>
        <begin position="34"/>
        <end position="57"/>
    </location>
</feature>